<accession>A0ABZ2T6V6</accession>
<proteinExistence type="predicted"/>
<feature type="signal peptide" evidence="2">
    <location>
        <begin position="1"/>
        <end position="27"/>
    </location>
</feature>
<dbReference type="Proteomes" id="UP000195080">
    <property type="component" value="Chromosome"/>
</dbReference>
<dbReference type="Pfam" id="PF13731">
    <property type="entry name" value="WxL"/>
    <property type="match status" value="1"/>
</dbReference>
<evidence type="ECO:0000256" key="1">
    <source>
        <dbReference type="SAM" id="MobiDB-lite"/>
    </source>
</evidence>
<keyword evidence="2" id="KW-0732">Signal</keyword>
<evidence type="ECO:0000256" key="2">
    <source>
        <dbReference type="SAM" id="SignalP"/>
    </source>
</evidence>
<feature type="compositionally biased region" description="Polar residues" evidence="1">
    <location>
        <begin position="27"/>
        <end position="38"/>
    </location>
</feature>
<gene>
    <name evidence="4" type="ORF">A5866_002192</name>
</gene>
<dbReference type="InterPro" id="IPR027994">
    <property type="entry name" value="WxL_dom"/>
</dbReference>
<organism evidence="4 5">
    <name type="scientific">Candidatus Enterococcus lemimoniae</name>
    <dbReference type="NCBI Taxonomy" id="1834167"/>
    <lineage>
        <taxon>Bacteria</taxon>
        <taxon>Bacillati</taxon>
        <taxon>Bacillota</taxon>
        <taxon>Bacilli</taxon>
        <taxon>Lactobacillales</taxon>
        <taxon>Enterococcaceae</taxon>
        <taxon>Enterococcus</taxon>
    </lineage>
</organism>
<feature type="domain" description="WxL" evidence="3">
    <location>
        <begin position="29"/>
        <end position="266"/>
    </location>
</feature>
<protein>
    <recommendedName>
        <fullName evidence="3">WxL domain-containing protein</fullName>
    </recommendedName>
</protein>
<name>A0ABZ2T6V6_9ENTE</name>
<feature type="chain" id="PRO_5046056759" description="WxL domain-containing protein" evidence="2">
    <location>
        <begin position="28"/>
        <end position="266"/>
    </location>
</feature>
<feature type="region of interest" description="Disordered" evidence="1">
    <location>
        <begin position="27"/>
        <end position="68"/>
    </location>
</feature>
<sequence>MKKQRRVILIAAIIAIGIGINPSTVSAEAKTDSGSGTVKFTGEHPKEIVDPENPSKPVNPGTSPSTDGPLRFDFVPKLNFWSNEISDKDQTYFANAQLFLDGTGARGNFVQISDYRENKSGWSLQVRQETQLRNETTKNKELKGAVISFDQSWTNSINDSTYAPIVSKEVIHINNIGETYDLAQAKAGTGEGTWAIIFGATIDNDQKRKDTLSPRIDPKGQPILDPEFNNQPVYQNNAVSLTVPGKIKKDPVQYETVLTWVLSELP</sequence>
<reference evidence="5" key="1">
    <citation type="submission" date="2017-05" db="EMBL/GenBank/DDBJ databases">
        <title>The Genome Sequence of EEnterococcus faecalis 9F2_4866.</title>
        <authorList>
            <consortium name="The Broad Institute Genomics Platform"/>
            <consortium name="The Broad Institute Genomic Center for Infectious Diseases"/>
            <person name="Earl A."/>
            <person name="Manson A."/>
            <person name="Schwartman J."/>
            <person name="Gilmore M."/>
            <person name="Abouelleil A."/>
            <person name="Cao P."/>
            <person name="Chapman S."/>
            <person name="Cusick C."/>
            <person name="Shea T."/>
            <person name="Young S."/>
            <person name="Neafsey D."/>
            <person name="Nusbaum C."/>
            <person name="Birren B."/>
        </authorList>
    </citation>
    <scope>NUCLEOTIDE SEQUENCE [LARGE SCALE GENOMIC DNA]</scope>
    <source>
        <strain evidence="5">12C11_DIV0727</strain>
    </source>
</reference>
<evidence type="ECO:0000313" key="5">
    <source>
        <dbReference type="Proteomes" id="UP000195080"/>
    </source>
</evidence>
<evidence type="ECO:0000259" key="3">
    <source>
        <dbReference type="Pfam" id="PF13731"/>
    </source>
</evidence>
<dbReference type="RefSeq" id="WP_086445400.1">
    <property type="nucleotide sequence ID" value="NZ_CP147248.1"/>
</dbReference>
<dbReference type="EMBL" id="CP147248">
    <property type="protein sequence ID" value="WYJ87108.1"/>
    <property type="molecule type" value="Genomic_DNA"/>
</dbReference>
<keyword evidence="5" id="KW-1185">Reference proteome</keyword>
<evidence type="ECO:0000313" key="4">
    <source>
        <dbReference type="EMBL" id="WYJ87108.1"/>
    </source>
</evidence>